<proteinExistence type="predicted"/>
<dbReference type="PANTHER" id="PTHR38030">
    <property type="entry name" value="PROTOPORPHYRINOGEN IX DEHYDROGENASE [MENAQUINONE]"/>
    <property type="match status" value="1"/>
</dbReference>
<evidence type="ECO:0000259" key="1">
    <source>
        <dbReference type="Pfam" id="PF12724"/>
    </source>
</evidence>
<reference evidence="2 3" key="1">
    <citation type="submission" date="2016-08" db="EMBL/GenBank/DDBJ databases">
        <authorList>
            <person name="Seilhamer J.J."/>
        </authorList>
    </citation>
    <scope>NUCLEOTIDE SEQUENCE [LARGE SCALE GENOMIC DNA]</scope>
    <source>
        <strain evidence="2">ING2-E5A</strain>
    </source>
</reference>
<dbReference type="RefSeq" id="WP_071135733.1">
    <property type="nucleotide sequence ID" value="NZ_LT608328.1"/>
</dbReference>
<evidence type="ECO:0000313" key="2">
    <source>
        <dbReference type="EMBL" id="SCM55205.1"/>
    </source>
</evidence>
<gene>
    <name evidence="2" type="ORF">ING2E5A_0120</name>
</gene>
<organism evidence="2 3">
    <name type="scientific">Petrimonas mucosa</name>
    <dbReference type="NCBI Taxonomy" id="1642646"/>
    <lineage>
        <taxon>Bacteria</taxon>
        <taxon>Pseudomonadati</taxon>
        <taxon>Bacteroidota</taxon>
        <taxon>Bacteroidia</taxon>
        <taxon>Bacteroidales</taxon>
        <taxon>Dysgonomonadaceae</taxon>
        <taxon>Petrimonas</taxon>
    </lineage>
</organism>
<sequence length="169" mass="18664">MAENNTLIVYASRHGETKKCAREIFNLIDGKVDICDLGNRVSFPDASTYDTIIIGSSIHLGKVLEPVSNFCSANLELLTQKRIGLFITCPDTGEKAEKQLRQAFPAELLNGAVVSAYFDGTFDSFRLSILERMMIYRPGGGSGAQLSPSSWKKIKQFAKKMNPSHAEEE</sequence>
<dbReference type="Pfam" id="PF12724">
    <property type="entry name" value="Flavodoxin_5"/>
    <property type="match status" value="1"/>
</dbReference>
<dbReference type="Proteomes" id="UP000178485">
    <property type="component" value="Chromosome i"/>
</dbReference>
<dbReference type="InterPro" id="IPR026816">
    <property type="entry name" value="Flavodoxin_dom"/>
</dbReference>
<name>A0A1G4G383_9BACT</name>
<evidence type="ECO:0000313" key="3">
    <source>
        <dbReference type="Proteomes" id="UP000178485"/>
    </source>
</evidence>
<dbReference type="STRING" id="1642646.ING2E5A_0120"/>
<dbReference type="GO" id="GO:0070819">
    <property type="term" value="F:menaquinone-dependent protoporphyrinogen oxidase activity"/>
    <property type="evidence" value="ECO:0007669"/>
    <property type="project" value="TreeGrafter"/>
</dbReference>
<dbReference type="PANTHER" id="PTHR38030:SF2">
    <property type="entry name" value="PROTOPORPHYRINOGEN IX DEHYDROGENASE [QUINONE]"/>
    <property type="match status" value="1"/>
</dbReference>
<dbReference type="InterPro" id="IPR052200">
    <property type="entry name" value="Protoporphyrinogen_IX_DH"/>
</dbReference>
<dbReference type="AlphaFoldDB" id="A0A1G4G383"/>
<feature type="domain" description="Flavodoxin" evidence="1">
    <location>
        <begin position="7"/>
        <end position="135"/>
    </location>
</feature>
<dbReference type="EMBL" id="LT608328">
    <property type="protein sequence ID" value="SCM55205.1"/>
    <property type="molecule type" value="Genomic_DNA"/>
</dbReference>
<dbReference type="KEGG" id="pmuc:ING2E5A_0120"/>
<dbReference type="InterPro" id="IPR029039">
    <property type="entry name" value="Flavoprotein-like_sf"/>
</dbReference>
<dbReference type="SUPFAM" id="SSF52218">
    <property type="entry name" value="Flavoproteins"/>
    <property type="match status" value="1"/>
</dbReference>
<protein>
    <submittedName>
        <fullName evidence="2">Flavodoxin domain</fullName>
    </submittedName>
</protein>
<keyword evidence="3" id="KW-1185">Reference proteome</keyword>
<accession>A0A1G4G383</accession>
<dbReference type="Gene3D" id="3.40.50.360">
    <property type="match status" value="1"/>
</dbReference>
<dbReference type="GO" id="GO:0006783">
    <property type="term" value="P:heme biosynthetic process"/>
    <property type="evidence" value="ECO:0007669"/>
    <property type="project" value="TreeGrafter"/>
</dbReference>
<dbReference type="GO" id="GO:0010181">
    <property type="term" value="F:FMN binding"/>
    <property type="evidence" value="ECO:0007669"/>
    <property type="project" value="TreeGrafter"/>
</dbReference>